<keyword evidence="2" id="KW-1185">Reference proteome</keyword>
<accession>A0A095ZD64</accession>
<dbReference type="PANTHER" id="PTHR35276">
    <property type="entry name" value="S-ADENOSYL-L-METHIONINE-DEPENDENT METHYLTRANSFERASES SUPERFAMILY PROTEIN"/>
    <property type="match status" value="1"/>
</dbReference>
<dbReference type="PANTHER" id="PTHR35276:SF1">
    <property type="entry name" value="TRNA (MNM(5)S(2)U34)-METHYLTRANSFERASE, CHLOROPLASTIC"/>
    <property type="match status" value="1"/>
</dbReference>
<evidence type="ECO:0000313" key="2">
    <source>
        <dbReference type="Proteomes" id="UP000029629"/>
    </source>
</evidence>
<dbReference type="AlphaFoldDB" id="A0A095ZD64"/>
<dbReference type="Proteomes" id="UP000029629">
    <property type="component" value="Unassembled WGS sequence"/>
</dbReference>
<evidence type="ECO:0000313" key="1">
    <source>
        <dbReference type="EMBL" id="KGF32603.1"/>
    </source>
</evidence>
<dbReference type="eggNOG" id="COG4123">
    <property type="taxonomic scope" value="Bacteria"/>
</dbReference>
<organism evidence="1 2">
    <name type="scientific">Oligella urethralis DNF00040</name>
    <dbReference type="NCBI Taxonomy" id="1401065"/>
    <lineage>
        <taxon>Bacteria</taxon>
        <taxon>Pseudomonadati</taxon>
        <taxon>Pseudomonadota</taxon>
        <taxon>Betaproteobacteria</taxon>
        <taxon>Burkholderiales</taxon>
        <taxon>Alcaligenaceae</taxon>
        <taxon>Oligella</taxon>
    </lineage>
</organism>
<sequence length="204" mass="22541">MTSKQALTPRRSKGPLILPQIIHFADSLAARAIAPGDTVIDATMGNGHDTVKLAQWVGPEGLVHAFDIQTQALQSTRARLEAHGLVERCQLHLCGHQLMQEVVETEVAVVLFNLGYLPGQDKSITTLVETTLSAIEQALRLLKEGGVLIVVVYPGHAQGRDEQTTLDQWIRKLDTERYRSLRYQFENTAAPAPYVLAVEKLKAR</sequence>
<gene>
    <name evidence="1" type="ORF">HMPREF2130_00165</name>
</gene>
<dbReference type="InterPro" id="IPR010719">
    <property type="entry name" value="MnmM_MeTrfase"/>
</dbReference>
<dbReference type="Pfam" id="PF06962">
    <property type="entry name" value="rRNA_methylase"/>
    <property type="match status" value="1"/>
</dbReference>
<evidence type="ECO:0008006" key="3">
    <source>
        <dbReference type="Google" id="ProtNLM"/>
    </source>
</evidence>
<dbReference type="Gene3D" id="3.40.50.150">
    <property type="entry name" value="Vaccinia Virus protein VP39"/>
    <property type="match status" value="1"/>
</dbReference>
<dbReference type="OrthoDB" id="9792989at2"/>
<proteinExistence type="predicted"/>
<name>A0A095ZD64_9BURK</name>
<dbReference type="RefSeq" id="WP_048767741.1">
    <property type="nucleotide sequence ID" value="NZ_JRNI01000001.1"/>
</dbReference>
<reference evidence="1 2" key="1">
    <citation type="submission" date="2014-07" db="EMBL/GenBank/DDBJ databases">
        <authorList>
            <person name="McCorrison J."/>
            <person name="Sanka R."/>
            <person name="Torralba M."/>
            <person name="Gillis M."/>
            <person name="Haft D.H."/>
            <person name="Methe B."/>
            <person name="Sutton G."/>
            <person name="Nelson K.E."/>
        </authorList>
    </citation>
    <scope>NUCLEOTIDE SEQUENCE [LARGE SCALE GENOMIC DNA]</scope>
    <source>
        <strain evidence="1 2">DNF00040</strain>
    </source>
</reference>
<dbReference type="InterPro" id="IPR029063">
    <property type="entry name" value="SAM-dependent_MTases_sf"/>
</dbReference>
<comment type="caution">
    <text evidence="1">The sequence shown here is derived from an EMBL/GenBank/DDBJ whole genome shotgun (WGS) entry which is preliminary data.</text>
</comment>
<protein>
    <recommendedName>
        <fullName evidence="3">rRNA methyltransferase</fullName>
    </recommendedName>
</protein>
<dbReference type="EMBL" id="JRNI01000001">
    <property type="protein sequence ID" value="KGF32603.1"/>
    <property type="molecule type" value="Genomic_DNA"/>
</dbReference>
<dbReference type="SUPFAM" id="SSF53335">
    <property type="entry name" value="S-adenosyl-L-methionine-dependent methyltransferases"/>
    <property type="match status" value="1"/>
</dbReference>